<reference evidence="1 2" key="1">
    <citation type="submission" date="2021-03" db="EMBL/GenBank/DDBJ databases">
        <title>Sequencing the genomes of 1000 actinobacteria strains.</title>
        <authorList>
            <person name="Klenk H.-P."/>
        </authorList>
    </citation>
    <scope>NUCLEOTIDE SEQUENCE [LARGE SCALE GENOMIC DNA]</scope>
    <source>
        <strain evidence="1 2">DSM 45510</strain>
    </source>
</reference>
<comment type="caution">
    <text evidence="1">The sequence shown here is derived from an EMBL/GenBank/DDBJ whole genome shotgun (WGS) entry which is preliminary data.</text>
</comment>
<dbReference type="Proteomes" id="UP000741013">
    <property type="component" value="Unassembled WGS sequence"/>
</dbReference>
<name>A0ABS4PZ76_9PSEU</name>
<gene>
    <name evidence="1" type="ORF">JOM49_006257</name>
</gene>
<dbReference type="RefSeq" id="WP_209667706.1">
    <property type="nucleotide sequence ID" value="NZ_JAGGMS010000001.1"/>
</dbReference>
<organism evidence="1 2">
    <name type="scientific">Amycolatopsis magusensis</name>
    <dbReference type="NCBI Taxonomy" id="882444"/>
    <lineage>
        <taxon>Bacteria</taxon>
        <taxon>Bacillati</taxon>
        <taxon>Actinomycetota</taxon>
        <taxon>Actinomycetes</taxon>
        <taxon>Pseudonocardiales</taxon>
        <taxon>Pseudonocardiaceae</taxon>
        <taxon>Amycolatopsis</taxon>
    </lineage>
</organism>
<dbReference type="EMBL" id="JAGGMS010000001">
    <property type="protein sequence ID" value="MBP2184731.1"/>
    <property type="molecule type" value="Genomic_DNA"/>
</dbReference>
<evidence type="ECO:0000313" key="2">
    <source>
        <dbReference type="Proteomes" id="UP000741013"/>
    </source>
</evidence>
<evidence type="ECO:0008006" key="3">
    <source>
        <dbReference type="Google" id="ProtNLM"/>
    </source>
</evidence>
<sequence>MSGYEVTLEALGKAGDSADSLGEQLARIDLGGALSTLPKGMPGSRTAASAGTLGTTWRTEVATYGREARDHAKKLLNAKKLYETDEEAAKAALRC</sequence>
<protein>
    <recommendedName>
        <fullName evidence="3">Excreted virulence factor EspC, type VII ESX diderm</fullName>
    </recommendedName>
</protein>
<evidence type="ECO:0000313" key="1">
    <source>
        <dbReference type="EMBL" id="MBP2184731.1"/>
    </source>
</evidence>
<keyword evidence="2" id="KW-1185">Reference proteome</keyword>
<proteinExistence type="predicted"/>
<accession>A0ABS4PZ76</accession>